<evidence type="ECO:0000313" key="2">
    <source>
        <dbReference type="Proteomes" id="UP001610063"/>
    </source>
</evidence>
<proteinExistence type="predicted"/>
<protein>
    <recommendedName>
        <fullName evidence="3">Toxin-antitoxin system HicB family antitoxin</fullName>
    </recommendedName>
</protein>
<dbReference type="Proteomes" id="UP001610063">
    <property type="component" value="Unassembled WGS sequence"/>
</dbReference>
<evidence type="ECO:0000313" key="1">
    <source>
        <dbReference type="EMBL" id="MFH6982802.1"/>
    </source>
</evidence>
<organism evidence="1 2">
    <name type="scientific">Marinoscillum luteum</name>
    <dbReference type="NCBI Taxonomy" id="861051"/>
    <lineage>
        <taxon>Bacteria</taxon>
        <taxon>Pseudomonadati</taxon>
        <taxon>Bacteroidota</taxon>
        <taxon>Cytophagia</taxon>
        <taxon>Cytophagales</taxon>
        <taxon>Reichenbachiellaceae</taxon>
        <taxon>Marinoscillum</taxon>
    </lineage>
</organism>
<name>A0ABW7N5E1_9BACT</name>
<comment type="caution">
    <text evidence="1">The sequence shown here is derived from an EMBL/GenBank/DDBJ whole genome shotgun (WGS) entry which is preliminary data.</text>
</comment>
<evidence type="ECO:0008006" key="3">
    <source>
        <dbReference type="Google" id="ProtNLM"/>
    </source>
</evidence>
<dbReference type="EMBL" id="JBIPKE010000013">
    <property type="protein sequence ID" value="MFH6982802.1"/>
    <property type="molecule type" value="Genomic_DNA"/>
</dbReference>
<accession>A0ABW7N5E1</accession>
<sequence length="42" mass="4789">MKIQLTPEYLKLVSAAADRVGLTVNEYIAKVIIEHFERRKSG</sequence>
<reference evidence="1 2" key="1">
    <citation type="journal article" date="2013" name="Int. J. Syst. Evol. Microbiol.">
        <title>Marinoscillum luteum sp. nov., isolated from marine sediment.</title>
        <authorList>
            <person name="Cha I.T."/>
            <person name="Park S.J."/>
            <person name="Kim S.J."/>
            <person name="Kim J.G."/>
            <person name="Jung M.Y."/>
            <person name="Shin K.S."/>
            <person name="Kwon K.K."/>
            <person name="Yang S.H."/>
            <person name="Seo Y.S."/>
            <person name="Rhee S.K."/>
        </authorList>
    </citation>
    <scope>NUCLEOTIDE SEQUENCE [LARGE SCALE GENOMIC DNA]</scope>
    <source>
        <strain evidence="1 2">KCTC 23939</strain>
    </source>
</reference>
<gene>
    <name evidence="1" type="ORF">ACHKAR_05110</name>
</gene>
<keyword evidence="2" id="KW-1185">Reference proteome</keyword>
<dbReference type="RefSeq" id="WP_255465170.1">
    <property type="nucleotide sequence ID" value="NZ_JBIPKE010000013.1"/>
</dbReference>